<accession>A0ABT5L8Z5</accession>
<sequence length="202" mass="23851">MKQQEQENKEKESKFPHLDIFGKNFNFTTMQIIVFILICHIYKEWDPDAIKTLNVSFLFFLKNFVAFYFQIILFKKYINNINFLKNKNNNQPICDALYNQIQQKVLNDGKIKEQILTELENEYQQILKGDANKLISEVISKTFQNHSNNNFVNKSNNSENETKKRDLNDIDNIDESNNEKKDSNKSDNVTKDSHEDDPNSLK</sequence>
<dbReference type="EMBL" id="JANHJP010000004">
    <property type="protein sequence ID" value="MDC9032083.1"/>
    <property type="molecule type" value="Genomic_DNA"/>
</dbReference>
<keyword evidence="2" id="KW-1133">Transmembrane helix</keyword>
<dbReference type="RefSeq" id="WP_273585296.1">
    <property type="nucleotide sequence ID" value="NZ_JANHJP010000004.1"/>
</dbReference>
<feature type="region of interest" description="Disordered" evidence="1">
    <location>
        <begin position="146"/>
        <end position="202"/>
    </location>
</feature>
<evidence type="ECO:0000256" key="1">
    <source>
        <dbReference type="SAM" id="MobiDB-lite"/>
    </source>
</evidence>
<protein>
    <submittedName>
        <fullName evidence="3">Uncharacterized protein</fullName>
    </submittedName>
</protein>
<feature type="transmembrane region" description="Helical" evidence="2">
    <location>
        <begin position="21"/>
        <end position="43"/>
    </location>
</feature>
<evidence type="ECO:0000256" key="2">
    <source>
        <dbReference type="SAM" id="Phobius"/>
    </source>
</evidence>
<proteinExistence type="predicted"/>
<gene>
    <name evidence="3" type="ORF">M8044_000304</name>
</gene>
<feature type="compositionally biased region" description="Low complexity" evidence="1">
    <location>
        <begin position="146"/>
        <end position="159"/>
    </location>
</feature>
<dbReference type="Proteomes" id="UP001221763">
    <property type="component" value="Unassembled WGS sequence"/>
</dbReference>
<keyword evidence="2" id="KW-0812">Transmembrane</keyword>
<reference evidence="3 4" key="1">
    <citation type="journal article" date="2023" name="Plant">
        <title>Draft Genome Sequence Resource of CBPPT1, a 'Candidatus Phytoplasma trifolii'-Related Strain Associated with Potato Purple Top Disease in the Columbia Basin, U.S.A.</title>
        <authorList>
            <person name="Wei W."/>
            <person name="Shao J."/>
            <person name="Bottner-Parker K.D."/>
            <person name="Zhao Y."/>
        </authorList>
    </citation>
    <scope>NUCLEOTIDE SEQUENCE [LARGE SCALE GENOMIC DNA]</scope>
    <source>
        <strain evidence="3 4">CBPPT1</strain>
    </source>
</reference>
<keyword evidence="2" id="KW-0472">Membrane</keyword>
<evidence type="ECO:0000313" key="3">
    <source>
        <dbReference type="EMBL" id="MDC9032083.1"/>
    </source>
</evidence>
<comment type="caution">
    <text evidence="3">The sequence shown here is derived from an EMBL/GenBank/DDBJ whole genome shotgun (WGS) entry which is preliminary data.</text>
</comment>
<organism evidence="3 4">
    <name type="scientific">Columbia Basin potato purple top phytoplasma</name>
    <dbReference type="NCBI Taxonomy" id="307134"/>
    <lineage>
        <taxon>Bacteria</taxon>
        <taxon>Bacillati</taxon>
        <taxon>Mycoplasmatota</taxon>
        <taxon>Mollicutes</taxon>
        <taxon>Acholeplasmatales</taxon>
        <taxon>Acholeplasmataceae</taxon>
        <taxon>Candidatus Phytoplasma</taxon>
        <taxon>16SrVI (Clover proliferation group)</taxon>
    </lineage>
</organism>
<feature type="compositionally biased region" description="Basic and acidic residues" evidence="1">
    <location>
        <begin position="177"/>
        <end position="202"/>
    </location>
</feature>
<evidence type="ECO:0000313" key="4">
    <source>
        <dbReference type="Proteomes" id="UP001221763"/>
    </source>
</evidence>
<feature type="transmembrane region" description="Helical" evidence="2">
    <location>
        <begin position="55"/>
        <end position="74"/>
    </location>
</feature>
<keyword evidence="4" id="KW-1185">Reference proteome</keyword>
<name>A0ABT5L8Z5_9MOLU</name>